<evidence type="ECO:0000313" key="2">
    <source>
        <dbReference type="EMBL" id="KAK4143193.1"/>
    </source>
</evidence>
<reference evidence="2" key="2">
    <citation type="submission" date="2023-05" db="EMBL/GenBank/DDBJ databases">
        <authorList>
            <consortium name="Lawrence Berkeley National Laboratory"/>
            <person name="Steindorff A."/>
            <person name="Hensen N."/>
            <person name="Bonometti L."/>
            <person name="Westerberg I."/>
            <person name="Brannstrom I.O."/>
            <person name="Guillou S."/>
            <person name="Cros-Aarteil S."/>
            <person name="Calhoun S."/>
            <person name="Haridas S."/>
            <person name="Kuo A."/>
            <person name="Mondo S."/>
            <person name="Pangilinan J."/>
            <person name="Riley R."/>
            <person name="Labutti K."/>
            <person name="Andreopoulos B."/>
            <person name="Lipzen A."/>
            <person name="Chen C."/>
            <person name="Yanf M."/>
            <person name="Daum C."/>
            <person name="Ng V."/>
            <person name="Clum A."/>
            <person name="Ohm R."/>
            <person name="Martin F."/>
            <person name="Silar P."/>
            <person name="Natvig D."/>
            <person name="Lalanne C."/>
            <person name="Gautier V."/>
            <person name="Ament-Velasquez S.L."/>
            <person name="Kruys A."/>
            <person name="Hutchinson M.I."/>
            <person name="Powell A.J."/>
            <person name="Barry K."/>
            <person name="Miller A.N."/>
            <person name="Grigoriev I.V."/>
            <person name="Debuchy R."/>
            <person name="Gladieux P."/>
            <person name="Thoren M.H."/>
            <person name="Johannesson H."/>
        </authorList>
    </citation>
    <scope>NUCLEOTIDE SEQUENCE</scope>
    <source>
        <strain evidence="2">CBS 141.50</strain>
    </source>
</reference>
<accession>A0AAN6V1M0</accession>
<gene>
    <name evidence="2" type="ORF">C8A04DRAFT_12628</name>
</gene>
<evidence type="ECO:0000313" key="3">
    <source>
        <dbReference type="Proteomes" id="UP001302676"/>
    </source>
</evidence>
<protein>
    <submittedName>
        <fullName evidence="2">Uncharacterized protein</fullName>
    </submittedName>
</protein>
<feature type="region of interest" description="Disordered" evidence="1">
    <location>
        <begin position="1"/>
        <end position="257"/>
    </location>
</feature>
<feature type="compositionally biased region" description="Low complexity" evidence="1">
    <location>
        <begin position="171"/>
        <end position="186"/>
    </location>
</feature>
<name>A0AAN6V1M0_9PEZI</name>
<feature type="region of interest" description="Disordered" evidence="1">
    <location>
        <begin position="352"/>
        <end position="372"/>
    </location>
</feature>
<feature type="compositionally biased region" description="Basic residues" evidence="1">
    <location>
        <begin position="98"/>
        <end position="109"/>
    </location>
</feature>
<evidence type="ECO:0000256" key="1">
    <source>
        <dbReference type="SAM" id="MobiDB-lite"/>
    </source>
</evidence>
<dbReference type="EMBL" id="MU853589">
    <property type="protein sequence ID" value="KAK4143193.1"/>
    <property type="molecule type" value="Genomic_DNA"/>
</dbReference>
<dbReference type="GeneID" id="87814012"/>
<feature type="compositionally biased region" description="Polar residues" evidence="1">
    <location>
        <begin position="88"/>
        <end position="97"/>
    </location>
</feature>
<dbReference type="Proteomes" id="UP001302676">
    <property type="component" value="Unassembled WGS sequence"/>
</dbReference>
<organism evidence="2 3">
    <name type="scientific">Dichotomopilus funicola</name>
    <dbReference type="NCBI Taxonomy" id="1934379"/>
    <lineage>
        <taxon>Eukaryota</taxon>
        <taxon>Fungi</taxon>
        <taxon>Dikarya</taxon>
        <taxon>Ascomycota</taxon>
        <taxon>Pezizomycotina</taxon>
        <taxon>Sordariomycetes</taxon>
        <taxon>Sordariomycetidae</taxon>
        <taxon>Sordariales</taxon>
        <taxon>Chaetomiaceae</taxon>
        <taxon>Dichotomopilus</taxon>
    </lineage>
</organism>
<reference evidence="2" key="1">
    <citation type="journal article" date="2023" name="Mol. Phylogenet. Evol.">
        <title>Genome-scale phylogeny and comparative genomics of the fungal order Sordariales.</title>
        <authorList>
            <person name="Hensen N."/>
            <person name="Bonometti L."/>
            <person name="Westerberg I."/>
            <person name="Brannstrom I.O."/>
            <person name="Guillou S."/>
            <person name="Cros-Aarteil S."/>
            <person name="Calhoun S."/>
            <person name="Haridas S."/>
            <person name="Kuo A."/>
            <person name="Mondo S."/>
            <person name="Pangilinan J."/>
            <person name="Riley R."/>
            <person name="LaButti K."/>
            <person name="Andreopoulos B."/>
            <person name="Lipzen A."/>
            <person name="Chen C."/>
            <person name="Yan M."/>
            <person name="Daum C."/>
            <person name="Ng V."/>
            <person name="Clum A."/>
            <person name="Steindorff A."/>
            <person name="Ohm R.A."/>
            <person name="Martin F."/>
            <person name="Silar P."/>
            <person name="Natvig D.O."/>
            <person name="Lalanne C."/>
            <person name="Gautier V."/>
            <person name="Ament-Velasquez S.L."/>
            <person name="Kruys A."/>
            <person name="Hutchinson M.I."/>
            <person name="Powell A.J."/>
            <person name="Barry K."/>
            <person name="Miller A.N."/>
            <person name="Grigoriev I.V."/>
            <person name="Debuchy R."/>
            <person name="Gladieux P."/>
            <person name="Hiltunen Thoren M."/>
            <person name="Johannesson H."/>
        </authorList>
    </citation>
    <scope>NUCLEOTIDE SEQUENCE</scope>
    <source>
        <strain evidence="2">CBS 141.50</strain>
    </source>
</reference>
<dbReference type="RefSeq" id="XP_062636564.1">
    <property type="nucleotide sequence ID" value="XM_062777399.1"/>
</dbReference>
<feature type="compositionally biased region" description="Basic and acidic residues" evidence="1">
    <location>
        <begin position="204"/>
        <end position="225"/>
    </location>
</feature>
<proteinExistence type="predicted"/>
<dbReference type="AlphaFoldDB" id="A0AAN6V1M0"/>
<sequence>MGLPLRNASLPIPIPGPPGPGGSNDISESGTDSGSGFGLSIIASGQPISGSRHTHSLRISHPRRGCLGDACGLDPDSYRTTLDRCSRSRSNFKPNSNNKHHDKLRRRAQLARNSPEPSPSSSHDASPRRSPWSADADEGCVLARSTLALPGEDLTPEWGSAPRGSSEDEISPSSQSSQSSQSSTQSRRSRRRSGGGSGGSQDGEGEKRRPPSLERQDAFRDEKTAKKPPQSWATPRVIPRNHYDDDNNNNHNSSDNDEDIAELYRLGVLYDDVHERGSGFSLAQIDHVEPTYSLRVRPQRSRRRAEEREEWGGREGDDWYHEPSGLSAVDLAVSAFGEDERVAGWLLSGTSSFSQTTSMPSQPQSQQRTTTQHDGQLVTVIYELEDDDYHETRTIPAASEDNSLDLVSLSSGRISLSDYDMAEDVMMTDAGTEAESDVDPWVVLGPDGS</sequence>
<feature type="compositionally biased region" description="Basic residues" evidence="1">
    <location>
        <begin position="52"/>
        <end position="64"/>
    </location>
</feature>
<feature type="compositionally biased region" description="Basic and acidic residues" evidence="1">
    <location>
        <begin position="304"/>
        <end position="317"/>
    </location>
</feature>
<feature type="region of interest" description="Disordered" evidence="1">
    <location>
        <begin position="297"/>
        <end position="317"/>
    </location>
</feature>
<keyword evidence="3" id="KW-1185">Reference proteome</keyword>
<feature type="compositionally biased region" description="Polar residues" evidence="1">
    <location>
        <begin position="24"/>
        <end position="34"/>
    </location>
</feature>
<comment type="caution">
    <text evidence="2">The sequence shown here is derived from an EMBL/GenBank/DDBJ whole genome shotgun (WGS) entry which is preliminary data.</text>
</comment>